<dbReference type="PANTHER" id="PTHR34580:SF9">
    <property type="entry name" value="SLL5097 PROTEIN"/>
    <property type="match status" value="1"/>
</dbReference>
<evidence type="ECO:0000259" key="1">
    <source>
        <dbReference type="Pfam" id="PF13280"/>
    </source>
</evidence>
<dbReference type="RefSeq" id="WP_004328101.1">
    <property type="nucleotide sequence ID" value="NZ_DS499577.1"/>
</dbReference>
<reference evidence="2" key="1">
    <citation type="submission" date="2007-10" db="EMBL/GenBank/DDBJ databases">
        <authorList>
            <person name="Fulton L."/>
            <person name="Clifton S."/>
            <person name="Fulton B."/>
            <person name="Xu J."/>
            <person name="Minx P."/>
            <person name="Pepin K.H."/>
            <person name="Johnson M."/>
            <person name="Thiruvilangam P."/>
            <person name="Bhonagiri V."/>
            <person name="Nash W.E."/>
            <person name="Mardis E.R."/>
            <person name="Wilson R.K."/>
        </authorList>
    </citation>
    <scope>NUCLEOTIDE SEQUENCE [LARGE SCALE GENOMIC DNA]</scope>
    <source>
        <strain evidence="2">DSM 17216</strain>
    </source>
</reference>
<proteinExistence type="predicted"/>
<evidence type="ECO:0000313" key="2">
    <source>
        <dbReference type="EMBL" id="EDS02529.1"/>
    </source>
</evidence>
<dbReference type="InterPro" id="IPR051534">
    <property type="entry name" value="CBASS_pafABC_assoc_protein"/>
</dbReference>
<protein>
    <recommendedName>
        <fullName evidence="1">WYL domain-containing protein</fullName>
    </recommendedName>
</protein>
<reference evidence="2" key="2">
    <citation type="submission" date="2013-09" db="EMBL/GenBank/DDBJ databases">
        <title>Draft genome sequence of Alistipes putredinis (DSM 17216).</title>
        <authorList>
            <person name="Sudarsanam P."/>
            <person name="Ley R."/>
            <person name="Guruge J."/>
            <person name="Turnbaugh P.J."/>
            <person name="Mahowald M."/>
            <person name="Liep D."/>
            <person name="Gordon J."/>
        </authorList>
    </citation>
    <scope>NUCLEOTIDE SEQUENCE</scope>
    <source>
        <strain evidence="2">DSM 17216</strain>
    </source>
</reference>
<organism evidence="2 3">
    <name type="scientific">Alistipes putredinis DSM 17216</name>
    <dbReference type="NCBI Taxonomy" id="445970"/>
    <lineage>
        <taxon>Bacteria</taxon>
        <taxon>Pseudomonadati</taxon>
        <taxon>Bacteroidota</taxon>
        <taxon>Bacteroidia</taxon>
        <taxon>Bacteroidales</taxon>
        <taxon>Rikenellaceae</taxon>
        <taxon>Alistipes</taxon>
    </lineage>
</organism>
<dbReference type="GeneID" id="73802569"/>
<dbReference type="Pfam" id="PF13280">
    <property type="entry name" value="WYL"/>
    <property type="match status" value="1"/>
</dbReference>
<dbReference type="InterPro" id="IPR026881">
    <property type="entry name" value="WYL_dom"/>
</dbReference>
<dbReference type="EMBL" id="ABFK02000020">
    <property type="protein sequence ID" value="EDS02529.1"/>
    <property type="molecule type" value="Genomic_DNA"/>
</dbReference>
<evidence type="ECO:0000313" key="3">
    <source>
        <dbReference type="Proteomes" id="UP000005819"/>
    </source>
</evidence>
<accession>B0MYF1</accession>
<keyword evidence="3" id="KW-1185">Reference proteome</keyword>
<dbReference type="PROSITE" id="PS52050">
    <property type="entry name" value="WYL"/>
    <property type="match status" value="1"/>
</dbReference>
<dbReference type="AlphaFoldDB" id="B0MYF1"/>
<dbReference type="eggNOG" id="COG2378">
    <property type="taxonomic scope" value="Bacteria"/>
</dbReference>
<dbReference type="Proteomes" id="UP000005819">
    <property type="component" value="Unassembled WGS sequence"/>
</dbReference>
<gene>
    <name evidence="2" type="ORF">ALIPUT_02058</name>
</gene>
<comment type="caution">
    <text evidence="2">The sequence shown here is derived from an EMBL/GenBank/DDBJ whole genome shotgun (WGS) entry which is preliminary data.</text>
</comment>
<dbReference type="HOGENOM" id="CLU_041141_6_2_10"/>
<feature type="domain" description="WYL" evidence="1">
    <location>
        <begin position="121"/>
        <end position="189"/>
    </location>
</feature>
<sequence length="307" mass="35917">MAKINQIRRLAIIVSKLNSKHYVPAEELVDYVSYTIRARYSDTAGCTLRTLQRDFRTIEELFGVTIRHDKLCGYYIDERYGSAEDYEALLLNFELLNAIDSDSTIQKYLLPEHHRAIILPNIAELLDAIRNRHPVEFDYILVRHGGKVVRKCLHPYFLKESQQRWYLIGYDTDDKLKAFGLDRLSSLRILSRERFMRNDTIDIPALFRESYGIWNNPEDPVEEIVLKYDVLDGAFVKTMPIHPTQELLDDSSDGITIRLQLRITNDFVMALLARSRSVEVIRPVSLRQRIYEIYCQALERNKPTCNE</sequence>
<name>B0MYF1_9BACT</name>
<dbReference type="PANTHER" id="PTHR34580">
    <property type="match status" value="1"/>
</dbReference>
<dbReference type="OrthoDB" id="43316at2"/>